<dbReference type="AlphaFoldDB" id="A0A366R5Q8"/>
<dbReference type="RefSeq" id="XP_031013095.1">
    <property type="nucleotide sequence ID" value="XM_031162866.1"/>
</dbReference>
<proteinExistence type="predicted"/>
<reference evidence="1 2" key="1">
    <citation type="submission" date="2018-06" db="EMBL/GenBank/DDBJ databases">
        <title>Fusarium incarnatum-equiseti species complex species 28.</title>
        <authorList>
            <person name="Gardiner D.M."/>
        </authorList>
    </citation>
    <scope>NUCLEOTIDE SEQUENCE [LARGE SCALE GENOMIC DNA]</scope>
    <source>
        <strain evidence="1 2">FIESC_28</strain>
    </source>
</reference>
<keyword evidence="2" id="KW-1185">Reference proteome</keyword>
<evidence type="ECO:0000313" key="1">
    <source>
        <dbReference type="EMBL" id="RBR12242.1"/>
    </source>
</evidence>
<gene>
    <name evidence="1" type="ORF">FIESC28_08728</name>
</gene>
<accession>A0A366R5Q8</accession>
<dbReference type="OrthoDB" id="5102922at2759"/>
<comment type="caution">
    <text evidence="1">The sequence shown here is derived from an EMBL/GenBank/DDBJ whole genome shotgun (WGS) entry which is preliminary data.</text>
</comment>
<sequence>MAAQIRLQYGKAKVLEVGKAAQKTKEEAKTVFDNDGCKPDDQDLYQWVTLNYPKPQCQYNEYASAAAAYMAALQEVDPSAAKERQEAQNKDLGPLLGSEHAFERNFYINLPEE</sequence>
<dbReference type="Proteomes" id="UP000253153">
    <property type="component" value="Unassembled WGS sequence"/>
</dbReference>
<protein>
    <submittedName>
        <fullName evidence="1">Uncharacterized protein</fullName>
    </submittedName>
</protein>
<name>A0A366R5Q8_9HYPO</name>
<evidence type="ECO:0000313" key="2">
    <source>
        <dbReference type="Proteomes" id="UP000253153"/>
    </source>
</evidence>
<dbReference type="GeneID" id="41998162"/>
<dbReference type="EMBL" id="QKXC01000204">
    <property type="protein sequence ID" value="RBR12242.1"/>
    <property type="molecule type" value="Genomic_DNA"/>
</dbReference>
<organism evidence="1 2">
    <name type="scientific">Fusarium coffeatum</name>
    <dbReference type="NCBI Taxonomy" id="231269"/>
    <lineage>
        <taxon>Eukaryota</taxon>
        <taxon>Fungi</taxon>
        <taxon>Dikarya</taxon>
        <taxon>Ascomycota</taxon>
        <taxon>Pezizomycotina</taxon>
        <taxon>Sordariomycetes</taxon>
        <taxon>Hypocreomycetidae</taxon>
        <taxon>Hypocreales</taxon>
        <taxon>Nectriaceae</taxon>
        <taxon>Fusarium</taxon>
        <taxon>Fusarium incarnatum-equiseti species complex</taxon>
    </lineage>
</organism>